<dbReference type="STRING" id="61595.SAMN05421644_12410"/>
<evidence type="ECO:0000313" key="1">
    <source>
        <dbReference type="EMBL" id="SDY00820.1"/>
    </source>
</evidence>
<dbReference type="OrthoDB" id="5572510at2"/>
<name>A0A1H3GCP5_ALLWA</name>
<protein>
    <submittedName>
        <fullName evidence="1">Uncharacterized protein</fullName>
    </submittedName>
</protein>
<sequence length="69" mass="8164">MNAIRQVFDTATTQLHIDLPPELQHRRLEVIVLPLDEETIKSSNSIHPRYQTLEVSERLLSQREDLYEH</sequence>
<proteinExistence type="predicted"/>
<organism evidence="1 2">
    <name type="scientific">Allochromatium warmingii</name>
    <name type="common">Chromatium warmingii</name>
    <dbReference type="NCBI Taxonomy" id="61595"/>
    <lineage>
        <taxon>Bacteria</taxon>
        <taxon>Pseudomonadati</taxon>
        <taxon>Pseudomonadota</taxon>
        <taxon>Gammaproteobacteria</taxon>
        <taxon>Chromatiales</taxon>
        <taxon>Chromatiaceae</taxon>
        <taxon>Allochromatium</taxon>
    </lineage>
</organism>
<dbReference type="Proteomes" id="UP000198672">
    <property type="component" value="Unassembled WGS sequence"/>
</dbReference>
<dbReference type="AlphaFoldDB" id="A0A1H3GCP5"/>
<dbReference type="EMBL" id="FNOW01000024">
    <property type="protein sequence ID" value="SDY00820.1"/>
    <property type="molecule type" value="Genomic_DNA"/>
</dbReference>
<accession>A0A1H3GCP5</accession>
<gene>
    <name evidence="1" type="ORF">SAMN05421644_12410</name>
</gene>
<dbReference type="RefSeq" id="WP_091333880.1">
    <property type="nucleotide sequence ID" value="NZ_FNOW01000024.1"/>
</dbReference>
<keyword evidence="2" id="KW-1185">Reference proteome</keyword>
<reference evidence="2" key="1">
    <citation type="submission" date="2016-10" db="EMBL/GenBank/DDBJ databases">
        <authorList>
            <person name="Varghese N."/>
            <person name="Submissions S."/>
        </authorList>
    </citation>
    <scope>NUCLEOTIDE SEQUENCE [LARGE SCALE GENOMIC DNA]</scope>
    <source>
        <strain evidence="2">DSM 173</strain>
    </source>
</reference>
<evidence type="ECO:0000313" key="2">
    <source>
        <dbReference type="Proteomes" id="UP000198672"/>
    </source>
</evidence>